<dbReference type="eggNOG" id="ENOG502Z89S">
    <property type="taxonomic scope" value="Bacteria"/>
</dbReference>
<gene>
    <name evidence="3" type="ORF">Oscil6304_4113</name>
</gene>
<evidence type="ECO:0000259" key="2">
    <source>
        <dbReference type="Pfam" id="PF14258"/>
    </source>
</evidence>
<dbReference type="Pfam" id="PF14258">
    <property type="entry name" value="DUF4350"/>
    <property type="match status" value="1"/>
</dbReference>
<dbReference type="EMBL" id="CP003607">
    <property type="protein sequence ID" value="AFY83642.1"/>
    <property type="molecule type" value="Genomic_DNA"/>
</dbReference>
<reference evidence="3 4" key="1">
    <citation type="submission" date="2012-06" db="EMBL/GenBank/DDBJ databases">
        <title>Finished chromosome of genome of Oscillatoria acuminata PCC 6304.</title>
        <authorList>
            <consortium name="US DOE Joint Genome Institute"/>
            <person name="Gugger M."/>
            <person name="Coursin T."/>
            <person name="Rippka R."/>
            <person name="Tandeau De Marsac N."/>
            <person name="Huntemann M."/>
            <person name="Wei C.-L."/>
            <person name="Han J."/>
            <person name="Detter J.C."/>
            <person name="Han C."/>
            <person name="Tapia R."/>
            <person name="Davenport K."/>
            <person name="Daligault H."/>
            <person name="Erkkila T."/>
            <person name="Gu W."/>
            <person name="Munk A.C.C."/>
            <person name="Teshima H."/>
            <person name="Xu Y."/>
            <person name="Chain P."/>
            <person name="Chen A."/>
            <person name="Krypides N."/>
            <person name="Mavromatis K."/>
            <person name="Markowitz V."/>
            <person name="Szeto E."/>
            <person name="Ivanova N."/>
            <person name="Mikhailova N."/>
            <person name="Ovchinnikova G."/>
            <person name="Pagani I."/>
            <person name="Pati A."/>
            <person name="Goodwin L."/>
            <person name="Peters L."/>
            <person name="Pitluck S."/>
            <person name="Woyke T."/>
            <person name="Kerfeld C."/>
        </authorList>
    </citation>
    <scope>NUCLEOTIDE SEQUENCE [LARGE SCALE GENOMIC DNA]</scope>
    <source>
        <strain evidence="3 4">PCC 6304</strain>
    </source>
</reference>
<evidence type="ECO:0000256" key="1">
    <source>
        <dbReference type="SAM" id="Phobius"/>
    </source>
</evidence>
<dbReference type="AlphaFoldDB" id="K9TL94"/>
<keyword evidence="1" id="KW-1133">Transmembrane helix</keyword>
<dbReference type="Proteomes" id="UP000010367">
    <property type="component" value="Chromosome"/>
</dbReference>
<evidence type="ECO:0000313" key="3">
    <source>
        <dbReference type="EMBL" id="AFY83642.1"/>
    </source>
</evidence>
<dbReference type="InParanoid" id="K9TL94"/>
<protein>
    <recommendedName>
        <fullName evidence="2">DUF4350 domain-containing protein</fullName>
    </recommendedName>
</protein>
<name>K9TL94_9CYAN</name>
<dbReference type="HOGENOM" id="CLU_764693_0_0_3"/>
<dbReference type="RefSeq" id="WP_015150266.1">
    <property type="nucleotide sequence ID" value="NC_019693.1"/>
</dbReference>
<evidence type="ECO:0000313" key="4">
    <source>
        <dbReference type="Proteomes" id="UP000010367"/>
    </source>
</evidence>
<dbReference type="InterPro" id="IPR025646">
    <property type="entry name" value="DUF4350"/>
</dbReference>
<dbReference type="KEGG" id="oac:Oscil6304_4113"/>
<keyword evidence="1" id="KW-0812">Transmembrane</keyword>
<organism evidence="3 4">
    <name type="scientific">Oscillatoria acuminata PCC 6304</name>
    <dbReference type="NCBI Taxonomy" id="56110"/>
    <lineage>
        <taxon>Bacteria</taxon>
        <taxon>Bacillati</taxon>
        <taxon>Cyanobacteriota</taxon>
        <taxon>Cyanophyceae</taxon>
        <taxon>Oscillatoriophycideae</taxon>
        <taxon>Oscillatoriales</taxon>
        <taxon>Oscillatoriaceae</taxon>
        <taxon>Oscillatoria</taxon>
    </lineage>
</organism>
<accession>K9TL94</accession>
<feature type="transmembrane region" description="Helical" evidence="1">
    <location>
        <begin position="236"/>
        <end position="259"/>
    </location>
</feature>
<proteinExistence type="predicted"/>
<dbReference type="PATRIC" id="fig|56110.3.peg.4981"/>
<dbReference type="OrthoDB" id="478871at2"/>
<keyword evidence="1" id="KW-0472">Membrane</keyword>
<feature type="domain" description="DUF4350" evidence="2">
    <location>
        <begin position="40"/>
        <end position="203"/>
    </location>
</feature>
<keyword evidence="4" id="KW-1185">Reference proteome</keyword>
<dbReference type="STRING" id="56110.Oscil6304_4113"/>
<sequence>MNLSNRKLGVFLVLAIGAIILLTFVMAPASSGRINSGSTYRINPDGYGAWYAYMQSRQAPIQRWEKPGYELIENEELDTPVTFIHVDSRFTRQRRSESDSNLLSESEETWVSEGNILVILGVMTPVTEAPFSTLQDSPFGPVKIDTMRRVRNESQILLSDEFGAMVWQENIGQGKVIYANTPYLAANAYQEIPGNYEFLANLVSEGDWPIFIDEYSHGYKDTEVIEREQRQTLVNYFLQTPVFPALVQGIVLILVLIWANNRRLGQLNRVSTPGLENSKAYIQALAGVLQKAGRRDFIVKVVVKEEQVQLQKALGLGSVLLDAETLAQAWSEKTGRPSTELMQQLQVISNPRRLRELDLLRWLKKWAAIRRAISS</sequence>